<accession>A0ABS4D3Y2</accession>
<keyword evidence="2" id="KW-0479">Metal-binding</keyword>
<evidence type="ECO:0000313" key="7">
    <source>
        <dbReference type="Proteomes" id="UP001193081"/>
    </source>
</evidence>
<evidence type="ECO:0000256" key="3">
    <source>
        <dbReference type="ARBA" id="ARBA00022801"/>
    </source>
</evidence>
<dbReference type="InterPro" id="IPR003785">
    <property type="entry name" value="Creatininase/forma_Hydrolase"/>
</dbReference>
<evidence type="ECO:0000256" key="1">
    <source>
        <dbReference type="ARBA" id="ARBA00001947"/>
    </source>
</evidence>
<dbReference type="Gene3D" id="3.40.50.10310">
    <property type="entry name" value="Creatininase"/>
    <property type="match status" value="1"/>
</dbReference>
<dbReference type="InterPro" id="IPR024087">
    <property type="entry name" value="Creatininase-like_sf"/>
</dbReference>
<dbReference type="EMBL" id="SIJK02000001">
    <property type="protein sequence ID" value="MBP1464134.1"/>
    <property type="molecule type" value="Genomic_DNA"/>
</dbReference>
<dbReference type="RefSeq" id="WP_135475526.1">
    <property type="nucleotide sequence ID" value="NZ_SIJK02000001.1"/>
</dbReference>
<dbReference type="Proteomes" id="UP001193081">
    <property type="component" value="Unassembled WGS sequence"/>
</dbReference>
<keyword evidence="3" id="KW-0378">Hydrolase</keyword>
<dbReference type="PANTHER" id="PTHR35005">
    <property type="entry name" value="3-DEHYDRO-SCYLLO-INOSOSE HYDROLASE"/>
    <property type="match status" value="1"/>
</dbReference>
<reference evidence="6 7" key="1">
    <citation type="submission" date="2021-03" db="EMBL/GenBank/DDBJ databases">
        <authorList>
            <person name="Grouzdev D.S."/>
        </authorList>
    </citation>
    <scope>NUCLEOTIDE SEQUENCE [LARGE SCALE GENOMIC DNA]</scope>
    <source>
        <strain evidence="6 7">M50-1</strain>
    </source>
</reference>
<proteinExistence type="inferred from homology"/>
<keyword evidence="7" id="KW-1185">Reference proteome</keyword>
<evidence type="ECO:0000256" key="2">
    <source>
        <dbReference type="ARBA" id="ARBA00022723"/>
    </source>
</evidence>
<comment type="caution">
    <text evidence="6">The sequence shown here is derived from an EMBL/GenBank/DDBJ whole genome shotgun (WGS) entry which is preliminary data.</text>
</comment>
<evidence type="ECO:0000313" key="6">
    <source>
        <dbReference type="EMBL" id="MBP1464134.1"/>
    </source>
</evidence>
<dbReference type="SUPFAM" id="SSF102215">
    <property type="entry name" value="Creatininase"/>
    <property type="match status" value="1"/>
</dbReference>
<protein>
    <submittedName>
        <fullName evidence="6">Creatininase family protein</fullName>
    </submittedName>
</protein>
<evidence type="ECO:0000256" key="5">
    <source>
        <dbReference type="ARBA" id="ARBA00024029"/>
    </source>
</evidence>
<gene>
    <name evidence="6" type="ORF">EYB53_000290</name>
</gene>
<dbReference type="PANTHER" id="PTHR35005:SF1">
    <property type="entry name" value="2-AMINO-5-FORMYLAMINO-6-RIBOSYLAMINOPYRIMIDIN-4(3H)-ONE 5'-MONOPHOSPHATE DEFORMYLASE"/>
    <property type="match status" value="1"/>
</dbReference>
<dbReference type="Pfam" id="PF02633">
    <property type="entry name" value="Creatininase"/>
    <property type="match status" value="1"/>
</dbReference>
<comment type="cofactor">
    <cofactor evidence="1">
        <name>Zn(2+)</name>
        <dbReference type="ChEBI" id="CHEBI:29105"/>
    </cofactor>
</comment>
<name>A0ABS4D3Y2_9CHLR</name>
<evidence type="ECO:0000256" key="4">
    <source>
        <dbReference type="ARBA" id="ARBA00022833"/>
    </source>
</evidence>
<organism evidence="6 7">
    <name type="scientific">Candidatus Chloroploca mongolica</name>
    <dbReference type="NCBI Taxonomy" id="2528176"/>
    <lineage>
        <taxon>Bacteria</taxon>
        <taxon>Bacillati</taxon>
        <taxon>Chloroflexota</taxon>
        <taxon>Chloroflexia</taxon>
        <taxon>Chloroflexales</taxon>
        <taxon>Chloroflexineae</taxon>
        <taxon>Oscillochloridaceae</taxon>
        <taxon>Candidatus Chloroploca</taxon>
    </lineage>
</organism>
<keyword evidence="4" id="KW-0862">Zinc</keyword>
<sequence>MAEKPPWGRYNQLLPAQLAAIRAAIPVIYLPWGSLMWHGPHLPFGLDTLVIEAMAERAVQRTGGVLLPTMNWASDGIPHPDNLTFNPTTLNLVLDDLLGQLAATGWRVIVVLNGHYGYSHDRFMMEAAQRALHQHQVLVLAITPLALVDEAMLDHGGLWGTSLLLALRPDLVDLAMLGDQPLQPGTSGVVGRDPRYTAAATLGTSALNLAVERIVAAVQDLVKRNDPAQLTALYEQRHERYQAFLARYGSDPAQVTAHWWAALTQGE</sequence>
<comment type="similarity">
    <text evidence="5">Belongs to the creatininase superfamily.</text>
</comment>